<reference evidence="7 8" key="1">
    <citation type="submission" date="2011-10" db="EMBL/GenBank/DDBJ databases">
        <title>Whole genome sequence of Selenomonas ruminantium subsp. lactilytica TAM6421.</title>
        <authorList>
            <person name="Oguchi A."/>
            <person name="Ankai A."/>
            <person name="Kaneko J."/>
            <person name="Yamada-Narita S."/>
            <person name="Fukui S."/>
            <person name="Takahashi M."/>
            <person name="Onodera T."/>
            <person name="Kojima S."/>
            <person name="Fushimi T."/>
            <person name="Abe N."/>
            <person name="Kamio Y."/>
            <person name="Yamazaki S."/>
            <person name="Fujita N."/>
        </authorList>
    </citation>
    <scope>NUCLEOTIDE SEQUENCE [LARGE SCALE GENOMIC DNA]</scope>
    <source>
        <strain evidence="8">NBRC 103574 / TAM6421</strain>
        <plasmid evidence="7 8">pSRC2</plasmid>
    </source>
</reference>
<dbReference type="KEGG" id="sri:SELR_pSRC200570"/>
<gene>
    <name evidence="7" type="ordered locus">SELR_pSRC200570</name>
</gene>
<dbReference type="InterPro" id="IPR007710">
    <property type="entry name" value="Nucleoside_deoxyribTrfase"/>
</dbReference>
<geneLocation type="plasmid" evidence="7 8">
    <name>pSRC2</name>
</geneLocation>
<dbReference type="HOGENOM" id="CLU_100069_1_0_9"/>
<dbReference type="PANTHER" id="PTHR15364:SF0">
    <property type="entry name" value="2'-DEOXYNUCLEOSIDE 5'-PHOSPHATE N-HYDROLASE 1"/>
    <property type="match status" value="1"/>
</dbReference>
<dbReference type="SUPFAM" id="SSF52309">
    <property type="entry name" value="N-(deoxy)ribosyltransferase-like"/>
    <property type="match status" value="1"/>
</dbReference>
<organism evidence="7 8">
    <name type="scientific">Selenomonas ruminantium subsp. lactilytica (strain NBRC 103574 / TAM6421)</name>
    <dbReference type="NCBI Taxonomy" id="927704"/>
    <lineage>
        <taxon>Bacteria</taxon>
        <taxon>Bacillati</taxon>
        <taxon>Bacillota</taxon>
        <taxon>Negativicutes</taxon>
        <taxon>Selenomonadales</taxon>
        <taxon>Selenomonadaceae</taxon>
        <taxon>Selenomonas</taxon>
    </lineage>
</organism>
<dbReference type="HAMAP" id="MF_03036">
    <property type="entry name" value="Nuc_phosphate_hydrolase"/>
    <property type="match status" value="1"/>
</dbReference>
<dbReference type="InterPro" id="IPR051239">
    <property type="entry name" value="2'-dNMP_N-hydrolase"/>
</dbReference>
<dbReference type="GO" id="GO:0070694">
    <property type="term" value="F:5-hydroxymethyl-dUMP N-hydrolase activity"/>
    <property type="evidence" value="ECO:0007669"/>
    <property type="project" value="InterPro"/>
</dbReference>
<keyword evidence="7" id="KW-0808">Transferase</keyword>
<evidence type="ECO:0000313" key="7">
    <source>
        <dbReference type="EMBL" id="BAL84591.1"/>
    </source>
</evidence>
<evidence type="ECO:0000256" key="2">
    <source>
        <dbReference type="ARBA" id="ARBA00022801"/>
    </source>
</evidence>
<dbReference type="OrthoDB" id="9811273at2"/>
<keyword evidence="2 6" id="KW-0378">Hydrolase</keyword>
<comment type="subunit">
    <text evidence="1 6">Monomer and homodimer.</text>
</comment>
<evidence type="ECO:0000313" key="8">
    <source>
        <dbReference type="Proteomes" id="UP000007887"/>
    </source>
</evidence>
<dbReference type="PATRIC" id="fig|927704.6.peg.3251"/>
<dbReference type="Proteomes" id="UP000007887">
    <property type="component" value="Plasmid pSRC2"/>
</dbReference>
<accession>I0GV04</accession>
<dbReference type="Gene3D" id="3.40.50.450">
    <property type="match status" value="1"/>
</dbReference>
<sequence>MKVYFAGSIRGGRQDVELYRKVIAVLKERHQVLTEHVGDLSLSTVEDKGDKAIYEQDTAWLRECDIVVAECTQVSLGVGYELAYAEAHGKEVHIFYRPQETQLSAMLSGNERFHIHRYADENEILAWARGLDEALTCVKVYKQSGLEVPVQTDISE</sequence>
<comment type="catalytic activity">
    <reaction evidence="6">
        <text>a purine 2'-deoxyribonucleoside 5'-phosphate + H2O = a purine nucleobase + 2-deoxy-D-ribose 5-phosphate</text>
        <dbReference type="Rhea" id="RHEA:51132"/>
        <dbReference type="ChEBI" id="CHEBI:15377"/>
        <dbReference type="ChEBI" id="CHEBI:26386"/>
        <dbReference type="ChEBI" id="CHEBI:62877"/>
        <dbReference type="ChEBI" id="CHEBI:142198"/>
    </reaction>
</comment>
<feature type="binding site" description="in other chain" evidence="6">
    <location>
        <position position="19"/>
    </location>
    <ligand>
        <name>substrate</name>
        <note>ligand shared between homodimeric partners</note>
    </ligand>
</feature>
<proteinExistence type="inferred from homology"/>
<dbReference type="GO" id="GO:0009159">
    <property type="term" value="P:deoxyribonucleoside monophosphate catabolic process"/>
    <property type="evidence" value="ECO:0007669"/>
    <property type="project" value="InterPro"/>
</dbReference>
<comment type="catalytic activity">
    <reaction evidence="6">
        <text>a pyrimidine 2'-deoxyribonucleoside 5'-phosphate + H2O = a pyrimidine nucleobase + 2-deoxy-D-ribose 5-phosphate</text>
        <dbReference type="Rhea" id="RHEA:57852"/>
        <dbReference type="ChEBI" id="CHEBI:15377"/>
        <dbReference type="ChEBI" id="CHEBI:26432"/>
        <dbReference type="ChEBI" id="CHEBI:62877"/>
        <dbReference type="ChEBI" id="CHEBI:142209"/>
    </reaction>
</comment>
<keyword evidence="3 6" id="KW-0546">Nucleotide metabolism</keyword>
<comment type="caution">
    <text evidence="6">Lacks conserved residue(s) required for the propagation of feature annotation.</text>
</comment>
<keyword evidence="7" id="KW-0614">Plasmid</keyword>
<keyword evidence="4 6" id="KW-0326">Glycosidase</keyword>
<dbReference type="GO" id="GO:0009117">
    <property type="term" value="P:nucleotide metabolic process"/>
    <property type="evidence" value="ECO:0007669"/>
    <property type="project" value="UniProtKB-KW"/>
</dbReference>
<evidence type="ECO:0000256" key="3">
    <source>
        <dbReference type="ARBA" id="ARBA00023080"/>
    </source>
</evidence>
<evidence type="ECO:0000256" key="1">
    <source>
        <dbReference type="ARBA" id="ARBA00011407"/>
    </source>
</evidence>
<dbReference type="EMBL" id="AP012293">
    <property type="protein sequence ID" value="BAL84591.1"/>
    <property type="molecule type" value="Genomic_DNA"/>
</dbReference>
<dbReference type="InterPro" id="IPR028607">
    <property type="entry name" value="DNPH1"/>
</dbReference>
<dbReference type="GO" id="GO:0009116">
    <property type="term" value="P:nucleoside metabolic process"/>
    <property type="evidence" value="ECO:0007669"/>
    <property type="project" value="UniProtKB-UniRule"/>
</dbReference>
<dbReference type="RefSeq" id="WP_014430942.1">
    <property type="nucleotide sequence ID" value="NC_017076.1"/>
</dbReference>
<evidence type="ECO:0000256" key="5">
    <source>
        <dbReference type="ARBA" id="ARBA00047460"/>
    </source>
</evidence>
<dbReference type="EC" id="3.2.2.-" evidence="6"/>
<dbReference type="GO" id="GO:0016740">
    <property type="term" value="F:transferase activity"/>
    <property type="evidence" value="ECO:0007669"/>
    <property type="project" value="UniProtKB-KW"/>
</dbReference>
<dbReference type="AlphaFoldDB" id="I0GV04"/>
<evidence type="ECO:0000256" key="6">
    <source>
        <dbReference type="HAMAP-Rule" id="MF_03036"/>
    </source>
</evidence>
<protein>
    <recommendedName>
        <fullName evidence="6">Putative 2'-deoxynucleoside 5'-phosphate N-hydrolase 1</fullName>
        <ecNumber evidence="6">3.2.2.-</ecNumber>
    </recommendedName>
</protein>
<dbReference type="Pfam" id="PF05014">
    <property type="entry name" value="Nuc_deoxyrib_tr"/>
    <property type="match status" value="1"/>
</dbReference>
<feature type="binding site" evidence="6">
    <location>
        <begin position="104"/>
        <end position="106"/>
    </location>
    <ligand>
        <name>substrate</name>
        <note>ligand shared between homodimeric partners</note>
    </ligand>
</feature>
<comment type="similarity">
    <text evidence="6">Belongs to the 2'-deoxynucleoside 5'-phosphate N-hydrolase 1 family.</text>
</comment>
<dbReference type="PANTHER" id="PTHR15364">
    <property type="entry name" value="2'-DEOXYNUCLEOSIDE 5'-PHOSPHATE N-HYDROLASE 1"/>
    <property type="match status" value="1"/>
</dbReference>
<feature type="binding site" description="in other chain" evidence="6">
    <location>
        <position position="81"/>
    </location>
    <ligand>
        <name>substrate</name>
        <note>ligand shared between homodimeric partners</note>
    </ligand>
</feature>
<comment type="catalytic activity">
    <reaction evidence="5">
        <text>5-hydroxymethyl-dUMP + H2O = 5-hydroxymethyluracil + 2-deoxy-D-ribose 5-phosphate</text>
        <dbReference type="Rhea" id="RHEA:77099"/>
        <dbReference type="ChEBI" id="CHEBI:15377"/>
        <dbReference type="ChEBI" id="CHEBI:16964"/>
        <dbReference type="ChEBI" id="CHEBI:62877"/>
        <dbReference type="ChEBI" id="CHEBI:90409"/>
    </reaction>
    <physiologicalReaction direction="left-to-right" evidence="5">
        <dbReference type="Rhea" id="RHEA:77100"/>
    </physiologicalReaction>
</comment>
<name>I0GV04_SELRL</name>
<evidence type="ECO:0000256" key="4">
    <source>
        <dbReference type="ARBA" id="ARBA00023295"/>
    </source>
</evidence>
<comment type="function">
    <text evidence="6">Catalyzes the cleavage of the N-glycosidic bond of deoxyribonucleoside 5'-monophosphates to yield deoxyribose 5-phosphate and a purine or pyrimidine base.</text>
</comment>